<dbReference type="InterPro" id="IPR050071">
    <property type="entry name" value="Dehydroquinate_synthase"/>
</dbReference>
<dbReference type="GO" id="GO:0003856">
    <property type="term" value="F:3-dehydroquinate synthase activity"/>
    <property type="evidence" value="ECO:0007669"/>
    <property type="project" value="TreeGrafter"/>
</dbReference>
<evidence type="ECO:0000313" key="7">
    <source>
        <dbReference type="Proteomes" id="UP000509345"/>
    </source>
</evidence>
<evidence type="ECO:0000256" key="3">
    <source>
        <dbReference type="ARBA" id="ARBA00023027"/>
    </source>
</evidence>
<dbReference type="EMBL" id="CP054926">
    <property type="protein sequence ID" value="QKW43912.1"/>
    <property type="molecule type" value="Genomic_DNA"/>
</dbReference>
<dbReference type="SUPFAM" id="SSF56796">
    <property type="entry name" value="Dehydroquinate synthase-like"/>
    <property type="match status" value="1"/>
</dbReference>
<dbReference type="InterPro" id="IPR056179">
    <property type="entry name" value="DHQS_C"/>
</dbReference>
<dbReference type="GeneID" id="87632728"/>
<evidence type="ECO:0000256" key="1">
    <source>
        <dbReference type="ARBA" id="ARBA00001911"/>
    </source>
</evidence>
<proteinExistence type="inferred from homology"/>
<dbReference type="Gene3D" id="1.20.1090.10">
    <property type="entry name" value="Dehydroquinate synthase-like - alpha domain"/>
    <property type="match status" value="1"/>
</dbReference>
<dbReference type="Proteomes" id="UP000509345">
    <property type="component" value="Chromosome"/>
</dbReference>
<evidence type="ECO:0000259" key="4">
    <source>
        <dbReference type="Pfam" id="PF01761"/>
    </source>
</evidence>
<dbReference type="Gene3D" id="3.30.420.40">
    <property type="match status" value="2"/>
</dbReference>
<sequence>MDTPAELSVPHRAATHGSHVVIDIGGTWFRSARRGPSGELTNLSRQYAINYLNHPHLTPTRLRQRLVDYIIQQTRRLERPDSDGSPRVSISMGAAVNGHNGIILNAGPLWGPESEPFDLRGALNRVRSDVEWSIVNDVTALAMHFACKPQYRGLKKISVLTLSTGIALRTIEVAELRVPIHPRRGIQGEIGHIAIDFSAGRTALELRCDCGGHSHLNAYCSGRGIPQVMASLAAALGEKEWRSPELLQDPSLWAKSLKQGLADHTSSAELLLDSVVRPIAQSIVSLLSIDPEIGRIIVTGGVVRSLGRPYEIALLRNLDRLGLYMLSEDDPDHLAGMIDFADSDDEAGLHGAAIAADLVETSRPHGESSVLSLSLRSHHARRMAERVEVSYDVKITTSSAGKELADTLVAMESGAQPLLLADANVSRIYGQSLVQELEAAGFRPLLKNVTAGELSKNWETLENILRVFESTGVSRNQHPIVALGGGAVLDSVGLAAGLYRRGVPYVRVPTSLVGLIDASVGAKVAINLFGHKNRVGLFYTPNSVILDAAFLRTLPPRFMISGLAEMIKIAVVAETELFGLMELHSACLTDPSFYRTEPGLGLLARAADAMMSSLEGNLWESNLERSVDFGHSLTQVLETVSPPMTHGEAVAVDMALSLEIGRARRITASHLADRIIRMIRAIGLPVHSPNVSVDQLMGALMEAASHRGGWQRLPLIRGIGEPPVFVSDIKRGELTEAWARLELEGRRL</sequence>
<dbReference type="InterPro" id="IPR043129">
    <property type="entry name" value="ATPase_NBD"/>
</dbReference>
<feature type="domain" description="3-dehydroquinate synthase C-terminal" evidence="5">
    <location>
        <begin position="562"/>
        <end position="701"/>
    </location>
</feature>
<protein>
    <submittedName>
        <fullName evidence="6">ROK family protein</fullName>
    </submittedName>
</protein>
<dbReference type="AlphaFoldDB" id="A0A7H8MPJ2"/>
<dbReference type="PANTHER" id="PTHR43622">
    <property type="entry name" value="3-DEHYDROQUINATE SYNTHASE"/>
    <property type="match status" value="1"/>
</dbReference>
<evidence type="ECO:0000313" key="6">
    <source>
        <dbReference type="EMBL" id="QKW43912.1"/>
    </source>
</evidence>
<dbReference type="PANTHER" id="PTHR43622:SF3">
    <property type="entry name" value="2-EPI-5-EPI-VALIOLONE SYNTHASE"/>
    <property type="match status" value="1"/>
</dbReference>
<name>A0A7H8MPJ2_STRMI</name>
<comment type="similarity">
    <text evidence="2">Belongs to the ROK (NagC/XylR) family.</text>
</comment>
<organism evidence="6 7">
    <name type="scientific">Streptomyces microflavus</name>
    <name type="common">Streptomyces lipmanii</name>
    <dbReference type="NCBI Taxonomy" id="1919"/>
    <lineage>
        <taxon>Bacteria</taxon>
        <taxon>Bacillati</taxon>
        <taxon>Actinomycetota</taxon>
        <taxon>Actinomycetes</taxon>
        <taxon>Kitasatosporales</taxon>
        <taxon>Streptomycetaceae</taxon>
        <taxon>Streptomyces</taxon>
    </lineage>
</organism>
<gene>
    <name evidence="6" type="ORF">HUT09_15960</name>
</gene>
<dbReference type="SUPFAM" id="SSF53067">
    <property type="entry name" value="Actin-like ATPase domain"/>
    <property type="match status" value="1"/>
</dbReference>
<comment type="cofactor">
    <cofactor evidence="1">
        <name>NAD(+)</name>
        <dbReference type="ChEBI" id="CHEBI:57540"/>
    </cofactor>
</comment>
<dbReference type="Pfam" id="PF24621">
    <property type="entry name" value="DHQS_C"/>
    <property type="match status" value="1"/>
</dbReference>
<evidence type="ECO:0000256" key="2">
    <source>
        <dbReference type="ARBA" id="ARBA00006479"/>
    </source>
</evidence>
<dbReference type="InterPro" id="IPR030960">
    <property type="entry name" value="DHQS/DOIS_N"/>
</dbReference>
<dbReference type="RefSeq" id="WP_176144022.1">
    <property type="nucleotide sequence ID" value="NZ_CP054926.1"/>
</dbReference>
<evidence type="ECO:0000259" key="5">
    <source>
        <dbReference type="Pfam" id="PF24621"/>
    </source>
</evidence>
<dbReference type="InterPro" id="IPR000600">
    <property type="entry name" value="ROK"/>
</dbReference>
<dbReference type="Gene3D" id="3.40.50.1970">
    <property type="match status" value="1"/>
</dbReference>
<dbReference type="Pfam" id="PF00480">
    <property type="entry name" value="ROK"/>
    <property type="match status" value="1"/>
</dbReference>
<reference evidence="6 7" key="1">
    <citation type="submission" date="2020-06" db="EMBL/GenBank/DDBJ databases">
        <title>Genome mining for natural products.</title>
        <authorList>
            <person name="Zhang B."/>
            <person name="Shi J."/>
            <person name="Ge H."/>
        </authorList>
    </citation>
    <scope>NUCLEOTIDE SEQUENCE [LARGE SCALE GENOMIC DNA]</scope>
    <source>
        <strain evidence="6 7">NA06532</strain>
    </source>
</reference>
<accession>A0A7H8MPJ2</accession>
<feature type="domain" description="3-dehydroquinate synthase N-terminal" evidence="4">
    <location>
        <begin position="449"/>
        <end position="559"/>
    </location>
</feature>
<keyword evidence="3" id="KW-0520">NAD</keyword>
<dbReference type="Pfam" id="PF01761">
    <property type="entry name" value="DHQ_synthase"/>
    <property type="match status" value="1"/>
</dbReference>